<evidence type="ECO:0000313" key="1">
    <source>
        <dbReference type="EMBL" id="OEV37117.1"/>
    </source>
</evidence>
<dbReference type="Proteomes" id="UP000037395">
    <property type="component" value="Unassembled WGS sequence"/>
</dbReference>
<keyword evidence="2" id="KW-1185">Reference proteome</keyword>
<sequence>MTPVTGITRAKPATPATGTSCVSICSVPYALELMQSGASTPNATGFDSFSARSCAVTSGGPSSNLFTR</sequence>
<protein>
    <submittedName>
        <fullName evidence="1">Uncharacterized protein</fullName>
    </submittedName>
</protein>
<proteinExistence type="predicted"/>
<dbReference type="EMBL" id="JPRF03000021">
    <property type="protein sequence ID" value="OEV37117.1"/>
    <property type="molecule type" value="Genomic_DNA"/>
</dbReference>
<organism evidence="1 2">
    <name type="scientific">Kitasatospora aureofaciens</name>
    <name type="common">Streptomyces aureofaciens</name>
    <dbReference type="NCBI Taxonomy" id="1894"/>
    <lineage>
        <taxon>Bacteria</taxon>
        <taxon>Bacillati</taxon>
        <taxon>Actinomycetota</taxon>
        <taxon>Actinomycetes</taxon>
        <taxon>Kitasatosporales</taxon>
        <taxon>Streptomycetaceae</taxon>
        <taxon>Kitasatospora</taxon>
    </lineage>
</organism>
<gene>
    <name evidence="1" type="ORF">HS99_0004675</name>
</gene>
<reference evidence="1" key="1">
    <citation type="submission" date="2016-08" db="EMBL/GenBank/DDBJ databases">
        <title>Sequencing, Assembly and Comparative Genomics of S. aureofaciens ATCC 10762.</title>
        <authorList>
            <person name="Gradnigo J.S."/>
            <person name="Johnson N."/>
            <person name="Somerville G.A."/>
        </authorList>
    </citation>
    <scope>NUCLEOTIDE SEQUENCE [LARGE SCALE GENOMIC DNA]</scope>
    <source>
        <strain evidence="1">ATCC 10762</strain>
    </source>
</reference>
<comment type="caution">
    <text evidence="1">The sequence shown here is derived from an EMBL/GenBank/DDBJ whole genome shotgun (WGS) entry which is preliminary data.</text>
</comment>
<accession>A0A1E7N8U5</accession>
<dbReference type="AlphaFoldDB" id="A0A1E7N8U5"/>
<name>A0A1E7N8U5_KITAU</name>
<evidence type="ECO:0000313" key="2">
    <source>
        <dbReference type="Proteomes" id="UP000037395"/>
    </source>
</evidence>